<reference evidence="3" key="1">
    <citation type="journal article" date="2019" name="Int. J. Syst. Evol. Microbiol.">
        <title>The Global Catalogue of Microorganisms (GCM) 10K type strain sequencing project: providing services to taxonomists for standard genome sequencing and annotation.</title>
        <authorList>
            <consortium name="The Broad Institute Genomics Platform"/>
            <consortium name="The Broad Institute Genome Sequencing Center for Infectious Disease"/>
            <person name="Wu L."/>
            <person name="Ma J."/>
        </authorList>
    </citation>
    <scope>NUCLEOTIDE SEQUENCE [LARGE SCALE GENOMIC DNA]</scope>
    <source>
        <strain evidence="3">JCM 14306</strain>
    </source>
</reference>
<dbReference type="RefSeq" id="WP_344112524.1">
    <property type="nucleotide sequence ID" value="NZ_BAAANE010000006.1"/>
</dbReference>
<dbReference type="Proteomes" id="UP001501319">
    <property type="component" value="Unassembled WGS sequence"/>
</dbReference>
<dbReference type="EMBL" id="BAAANE010000006">
    <property type="protein sequence ID" value="GAA1641452.1"/>
    <property type="molecule type" value="Genomic_DNA"/>
</dbReference>
<evidence type="ECO:0000313" key="3">
    <source>
        <dbReference type="Proteomes" id="UP001501319"/>
    </source>
</evidence>
<proteinExistence type="predicted"/>
<comment type="caution">
    <text evidence="2">The sequence shown here is derived from an EMBL/GenBank/DDBJ whole genome shotgun (WGS) entry which is preliminary data.</text>
</comment>
<gene>
    <name evidence="2" type="ORF">GCM10009744_34220</name>
</gene>
<name>A0ABP4RD34_9ACTN</name>
<evidence type="ECO:0000313" key="2">
    <source>
        <dbReference type="EMBL" id="GAA1641452.1"/>
    </source>
</evidence>
<organism evidence="2 3">
    <name type="scientific">Kribbella alba</name>
    <dbReference type="NCBI Taxonomy" id="190197"/>
    <lineage>
        <taxon>Bacteria</taxon>
        <taxon>Bacillati</taxon>
        <taxon>Actinomycetota</taxon>
        <taxon>Actinomycetes</taxon>
        <taxon>Propionibacteriales</taxon>
        <taxon>Kribbellaceae</taxon>
        <taxon>Kribbella</taxon>
    </lineage>
</organism>
<feature type="region of interest" description="Disordered" evidence="1">
    <location>
        <begin position="1"/>
        <end position="23"/>
    </location>
</feature>
<protein>
    <submittedName>
        <fullName evidence="2">Uncharacterized protein</fullName>
    </submittedName>
</protein>
<evidence type="ECO:0000256" key="1">
    <source>
        <dbReference type="SAM" id="MobiDB-lite"/>
    </source>
</evidence>
<sequence length="69" mass="7599">MSWTWRFETAEGASADPGELTGQEFSAQGDAESWLGESWRDLADKGVGQVYLIEDGREVYGPMSLRAAE</sequence>
<keyword evidence="3" id="KW-1185">Reference proteome</keyword>
<accession>A0ABP4RD34</accession>